<organism evidence="1">
    <name type="scientific">Eucalyptus grandis</name>
    <name type="common">Flooded gum</name>
    <dbReference type="NCBI Taxonomy" id="71139"/>
    <lineage>
        <taxon>Eukaryota</taxon>
        <taxon>Viridiplantae</taxon>
        <taxon>Streptophyta</taxon>
        <taxon>Embryophyta</taxon>
        <taxon>Tracheophyta</taxon>
        <taxon>Spermatophyta</taxon>
        <taxon>Magnoliopsida</taxon>
        <taxon>eudicotyledons</taxon>
        <taxon>Gunneridae</taxon>
        <taxon>Pentapetalae</taxon>
        <taxon>rosids</taxon>
        <taxon>malvids</taxon>
        <taxon>Myrtales</taxon>
        <taxon>Myrtaceae</taxon>
        <taxon>Myrtoideae</taxon>
        <taxon>Eucalypteae</taxon>
        <taxon>Eucalyptus</taxon>
    </lineage>
</organism>
<evidence type="ECO:0000313" key="1">
    <source>
        <dbReference type="EMBL" id="KCW72832.1"/>
    </source>
</evidence>
<gene>
    <name evidence="1" type="ORF">EUGRSUZ_E01280</name>
</gene>
<dbReference type="InParanoid" id="A0A059C395"/>
<reference evidence="1" key="1">
    <citation type="submission" date="2013-07" db="EMBL/GenBank/DDBJ databases">
        <title>The genome of Eucalyptus grandis.</title>
        <authorList>
            <person name="Schmutz J."/>
            <person name="Hayes R."/>
            <person name="Myburg A."/>
            <person name="Tuskan G."/>
            <person name="Grattapaglia D."/>
            <person name="Rokhsar D.S."/>
        </authorList>
    </citation>
    <scope>NUCLEOTIDE SEQUENCE</scope>
    <source>
        <tissue evidence="1">Leaf extractions</tissue>
    </source>
</reference>
<protein>
    <submittedName>
        <fullName evidence="1">Uncharacterized protein</fullName>
    </submittedName>
</protein>
<dbReference type="EMBL" id="KK198757">
    <property type="protein sequence ID" value="KCW72832.1"/>
    <property type="molecule type" value="Genomic_DNA"/>
</dbReference>
<accession>A0A059C395</accession>
<sequence>MHLGVHSSPNLKNATTPNLLQQTRKSLLLVVCFNSKRNSRIIQNAHYFKDDESALRNLNGADDKKASVDKHSILFRKEANVAEFAIATTQYKLTQMRNTDPLPDCCTMEKNSCVHIKPSCQVNTNQYKNLLHHTFSFTDPFLL</sequence>
<dbReference type="Gramene" id="KCW72832">
    <property type="protein sequence ID" value="KCW72832"/>
    <property type="gene ID" value="EUGRSUZ_E01280"/>
</dbReference>
<proteinExistence type="predicted"/>
<dbReference type="AlphaFoldDB" id="A0A059C395"/>
<name>A0A059C395_EUCGR</name>